<dbReference type="GO" id="GO:0005524">
    <property type="term" value="F:ATP binding"/>
    <property type="evidence" value="ECO:0007669"/>
    <property type="project" value="UniProtKB-KW"/>
</dbReference>
<dbReference type="GO" id="GO:0046656">
    <property type="term" value="P:folic acid biosynthetic process"/>
    <property type="evidence" value="ECO:0007669"/>
    <property type="project" value="UniProtKB-KW"/>
</dbReference>
<dbReference type="CDD" id="cd00483">
    <property type="entry name" value="HPPK"/>
    <property type="match status" value="1"/>
</dbReference>
<dbReference type="PANTHER" id="PTHR43071">
    <property type="entry name" value="2-AMINO-4-HYDROXY-6-HYDROXYMETHYLDIHYDROPTERIDINE PYROPHOSPHOKINASE"/>
    <property type="match status" value="1"/>
</dbReference>
<dbReference type="AlphaFoldDB" id="A0A0K0LBJ7"/>
<proteinExistence type="predicted"/>
<comment type="pathway">
    <text evidence="1">Cofactor biosynthesis; tetrahydrofolate biosynthesis; 2-amino-4-hydroxy-6-hydroxymethyl-7,8-dihydropteridine diphosphate from 7,8-dihydroneopterin triphosphate: step 4/4.</text>
</comment>
<dbReference type="UniPathway" id="UPA00077">
    <property type="reaction ID" value="UER00155"/>
</dbReference>
<dbReference type="GO" id="GO:0003848">
    <property type="term" value="F:2-amino-4-hydroxy-6-hydroxymethyldihydropteridine diphosphokinase activity"/>
    <property type="evidence" value="ECO:0007669"/>
    <property type="project" value="UniProtKB-EC"/>
</dbReference>
<evidence type="ECO:0000256" key="6">
    <source>
        <dbReference type="ARBA" id="ARBA00022840"/>
    </source>
</evidence>
<dbReference type="InterPro" id="IPR035907">
    <property type="entry name" value="Hppk_sf"/>
</dbReference>
<evidence type="ECO:0000256" key="3">
    <source>
        <dbReference type="ARBA" id="ARBA00022679"/>
    </source>
</evidence>
<name>A0A0K0LBJ7_9BACT</name>
<keyword evidence="5 9" id="KW-0418">Kinase</keyword>
<dbReference type="SUPFAM" id="SSF55083">
    <property type="entry name" value="6-hydroxymethyl-7,8-dihydropterin pyrophosphokinase, HPPK"/>
    <property type="match status" value="1"/>
</dbReference>
<dbReference type="GO" id="GO:0046654">
    <property type="term" value="P:tetrahydrofolate biosynthetic process"/>
    <property type="evidence" value="ECO:0007669"/>
    <property type="project" value="UniProtKB-UniPathway"/>
</dbReference>
<dbReference type="GO" id="GO:0016301">
    <property type="term" value="F:kinase activity"/>
    <property type="evidence" value="ECO:0007669"/>
    <property type="project" value="UniProtKB-KW"/>
</dbReference>
<dbReference type="NCBIfam" id="TIGR01498">
    <property type="entry name" value="folK"/>
    <property type="match status" value="1"/>
</dbReference>
<keyword evidence="4" id="KW-0547">Nucleotide-binding</keyword>
<evidence type="ECO:0000259" key="8">
    <source>
        <dbReference type="Pfam" id="PF01288"/>
    </source>
</evidence>
<dbReference type="EMBL" id="KM669727">
    <property type="protein sequence ID" value="AIW81391.1"/>
    <property type="molecule type" value="Genomic_DNA"/>
</dbReference>
<reference evidence="9" key="1">
    <citation type="submission" date="2014-09" db="EMBL/GenBank/DDBJ databases">
        <authorList>
            <person name="Magalhaes I.L.F."/>
            <person name="Oliveira U."/>
            <person name="Santos F.R."/>
            <person name="Vidigal T.H.D.A."/>
            <person name="Brescovit A.D."/>
            <person name="Santos A.J."/>
        </authorList>
    </citation>
    <scope>NUCLEOTIDE SEQUENCE</scope>
</reference>
<accession>A0A0K0LBJ7</accession>
<keyword evidence="3" id="KW-0808">Transferase</keyword>
<dbReference type="Gene3D" id="3.30.70.560">
    <property type="entry name" value="7,8-Dihydro-6-hydroxymethylpterin-pyrophosphokinase HPPK"/>
    <property type="match status" value="1"/>
</dbReference>
<keyword evidence="7" id="KW-0289">Folate biosynthesis</keyword>
<evidence type="ECO:0000313" key="9">
    <source>
        <dbReference type="EMBL" id="AIW81391.1"/>
    </source>
</evidence>
<protein>
    <recommendedName>
        <fullName evidence="2">2-amino-4-hydroxy-6-hydroxymethyldihydropteridine diphosphokinase</fullName>
        <ecNumber evidence="2">2.7.6.3</ecNumber>
    </recommendedName>
</protein>
<evidence type="ECO:0000256" key="2">
    <source>
        <dbReference type="ARBA" id="ARBA00013253"/>
    </source>
</evidence>
<sequence length="168" mass="18908">MPAEDRQHEYIIALGSNRRHHRYGSPRQTVEAAFAALARNDITVLNCSRIFTTFPIGPSTRAYANAAVTVASNLAPDSLLHELKEIEAEFGSRRGQRWSARTLDLDIILWGGGSFHSSNVTIPHTLFRTRDFVLKPLMSVAPSWVDPITNLSVRHLFTRLTKKQRKEG</sequence>
<evidence type="ECO:0000256" key="5">
    <source>
        <dbReference type="ARBA" id="ARBA00022777"/>
    </source>
</evidence>
<dbReference type="Pfam" id="PF01288">
    <property type="entry name" value="HPPK"/>
    <property type="match status" value="1"/>
</dbReference>
<evidence type="ECO:0000256" key="7">
    <source>
        <dbReference type="ARBA" id="ARBA00022909"/>
    </source>
</evidence>
<evidence type="ECO:0000256" key="1">
    <source>
        <dbReference type="ARBA" id="ARBA00005051"/>
    </source>
</evidence>
<dbReference type="EC" id="2.7.6.3" evidence="2"/>
<keyword evidence="6" id="KW-0067">ATP-binding</keyword>
<feature type="domain" description="7,8-dihydro-6-hydroxymethylpterin-pyrophosphokinase" evidence="8">
    <location>
        <begin position="11"/>
        <end position="142"/>
    </location>
</feature>
<dbReference type="PANTHER" id="PTHR43071:SF1">
    <property type="entry name" value="2-AMINO-4-HYDROXY-6-HYDROXYMETHYLDIHYDROPTERIDINE PYROPHOSPHOKINASE"/>
    <property type="match status" value="1"/>
</dbReference>
<evidence type="ECO:0000256" key="4">
    <source>
        <dbReference type="ARBA" id="ARBA00022741"/>
    </source>
</evidence>
<dbReference type="InterPro" id="IPR000550">
    <property type="entry name" value="Hppk"/>
</dbReference>
<organism evidence="9">
    <name type="scientific">uncultured bacterium TB310_p</name>
    <dbReference type="NCBI Taxonomy" id="1552140"/>
    <lineage>
        <taxon>Bacteria</taxon>
        <taxon>environmental samples</taxon>
    </lineage>
</organism>